<keyword evidence="3" id="KW-1003">Cell membrane</keyword>
<feature type="transmembrane region" description="Helical" evidence="11">
    <location>
        <begin position="245"/>
        <end position="278"/>
    </location>
</feature>
<feature type="transmembrane region" description="Helical" evidence="11">
    <location>
        <begin position="386"/>
        <end position="404"/>
    </location>
</feature>
<keyword evidence="6" id="KW-0915">Sodium</keyword>
<feature type="region of interest" description="Disordered" evidence="10">
    <location>
        <begin position="513"/>
        <end position="536"/>
    </location>
</feature>
<evidence type="ECO:0000256" key="1">
    <source>
        <dbReference type="ARBA" id="ARBA00004651"/>
    </source>
</evidence>
<dbReference type="GO" id="GO:0051453">
    <property type="term" value="P:regulation of intracellular pH"/>
    <property type="evidence" value="ECO:0007669"/>
    <property type="project" value="TreeGrafter"/>
</dbReference>
<proteinExistence type="predicted"/>
<feature type="compositionally biased region" description="Basic and acidic residues" evidence="10">
    <location>
        <begin position="526"/>
        <end position="536"/>
    </location>
</feature>
<keyword evidence="2" id="KW-0813">Transport</keyword>
<evidence type="ECO:0000313" key="13">
    <source>
        <dbReference type="Proteomes" id="UP000025227"/>
    </source>
</evidence>
<feature type="transmembrane region" description="Helical" evidence="11">
    <location>
        <begin position="649"/>
        <end position="667"/>
    </location>
</feature>
<evidence type="ECO:0000256" key="5">
    <source>
        <dbReference type="ARBA" id="ARBA00022989"/>
    </source>
</evidence>
<feature type="transmembrane region" description="Helical" evidence="11">
    <location>
        <begin position="298"/>
        <end position="318"/>
    </location>
</feature>
<feature type="transmembrane region" description="Helical" evidence="11">
    <location>
        <begin position="344"/>
        <end position="366"/>
    </location>
</feature>
<feature type="domain" description="Cation/H+ exchanger transmembrane" evidence="12">
    <location>
        <begin position="28"/>
        <end position="438"/>
    </location>
</feature>
<dbReference type="GO" id="GO:0015385">
    <property type="term" value="F:sodium:proton antiporter activity"/>
    <property type="evidence" value="ECO:0007669"/>
    <property type="project" value="InterPro"/>
</dbReference>
<keyword evidence="9" id="KW-0739">Sodium transport</keyword>
<feature type="transmembrane region" description="Helical" evidence="11">
    <location>
        <begin position="416"/>
        <end position="439"/>
    </location>
</feature>
<dbReference type="GO" id="GO:0005886">
    <property type="term" value="C:plasma membrane"/>
    <property type="evidence" value="ECO:0007669"/>
    <property type="project" value="UniProtKB-SubCell"/>
</dbReference>
<feature type="transmembrane region" description="Helical" evidence="11">
    <location>
        <begin position="6"/>
        <end position="21"/>
    </location>
</feature>
<evidence type="ECO:0000256" key="9">
    <source>
        <dbReference type="ARBA" id="ARBA00023201"/>
    </source>
</evidence>
<feature type="transmembrane region" description="Helical" evidence="11">
    <location>
        <begin position="102"/>
        <end position="126"/>
    </location>
</feature>
<name>A0A7I4YZK3_HAECO</name>
<evidence type="ECO:0000259" key="12">
    <source>
        <dbReference type="Pfam" id="PF00999"/>
    </source>
</evidence>
<comment type="subcellular location">
    <subcellularLocation>
        <location evidence="1">Cell membrane</location>
        <topology evidence="1">Multi-pass membrane protein</topology>
    </subcellularLocation>
</comment>
<organism evidence="13 14">
    <name type="scientific">Haemonchus contortus</name>
    <name type="common">Barber pole worm</name>
    <dbReference type="NCBI Taxonomy" id="6289"/>
    <lineage>
        <taxon>Eukaryota</taxon>
        <taxon>Metazoa</taxon>
        <taxon>Ecdysozoa</taxon>
        <taxon>Nematoda</taxon>
        <taxon>Chromadorea</taxon>
        <taxon>Rhabditida</taxon>
        <taxon>Rhabditina</taxon>
        <taxon>Rhabditomorpha</taxon>
        <taxon>Strongyloidea</taxon>
        <taxon>Trichostrongylidae</taxon>
        <taxon>Haemonchus</taxon>
    </lineage>
</organism>
<evidence type="ECO:0000256" key="3">
    <source>
        <dbReference type="ARBA" id="ARBA00022475"/>
    </source>
</evidence>
<evidence type="ECO:0000256" key="4">
    <source>
        <dbReference type="ARBA" id="ARBA00022692"/>
    </source>
</evidence>
<dbReference type="PANTHER" id="PTHR10110:SF86">
    <property type="entry name" value="SODIUM_HYDROGEN EXCHANGER 7"/>
    <property type="match status" value="1"/>
</dbReference>
<dbReference type="GO" id="GO:0098719">
    <property type="term" value="P:sodium ion import across plasma membrane"/>
    <property type="evidence" value="ECO:0007669"/>
    <property type="project" value="TreeGrafter"/>
</dbReference>
<dbReference type="PANTHER" id="PTHR10110">
    <property type="entry name" value="SODIUM/HYDROGEN EXCHANGER"/>
    <property type="match status" value="1"/>
</dbReference>
<dbReference type="Gene3D" id="6.10.140.1330">
    <property type="match status" value="1"/>
</dbReference>
<evidence type="ECO:0000256" key="8">
    <source>
        <dbReference type="ARBA" id="ARBA00023136"/>
    </source>
</evidence>
<evidence type="ECO:0000256" key="6">
    <source>
        <dbReference type="ARBA" id="ARBA00023053"/>
    </source>
</evidence>
<feature type="transmembrane region" description="Helical" evidence="11">
    <location>
        <begin position="679"/>
        <end position="699"/>
    </location>
</feature>
<feature type="transmembrane region" description="Helical" evidence="11">
    <location>
        <begin position="138"/>
        <end position="157"/>
    </location>
</feature>
<sequence>TETEFHAFVFPVLALILGLILDEMNKRISFLGIPDSVLQFLIALFASFAIHKFLPAKVLVELTDKYSWTSLHPETLLMVLLPPLLFESSFKINSHLFFSKIYLITSLTVVAYYGTLLIASAIMLPLLTQTVHLKRSGVFLFSSIIAATDPVAVVSILEQYGAPHRLRILIEGESLLNDGLALFTYRVLASLLEVELGFAKYLKIRKLVFVLFMSIIGSLVMGAAGARVVAWIISKLQQNKKRQAFILVSVYSMFMLCETCSASPALGLVVFGVMLSSYREMFAPETTEMALELWAAMGYWANNVIFIFAGFSVGLEIFSRSEHNVYRQIHGSNYFEIDMEDMAVIVEGMLLSPIPLFARIASIYLFYKFYGLLSSQPIPPRTDFTILAYAGLRGALGLILAMELRNVLGGEPTKKILLLTCSTTFVCLVFQGMTFSSFATREGSTKRSKYVKDTCVRLCRFLDVKVREAIRVMELDYSSHLNGTNWNVVKVQTSECLGKHTTAMEREMLQQQDDELLETSDEEGSDKESKGDRQDTDTRIGFYGILLARVHDSWSHGALSGPTAHIIIAILEHGIDEGQITVRDIEHHLKVSQPSLVDIVLYKVSEYLFMWIGYESCINRLAQIGSCPLLRSQRTDTLQYVTSRPFEKWWMFQTGIMCLYCILIAHVNYDEATDKTRAIVYIFLMAIWIMNVTQTLYIVHKNSIRSKCSSSSSSLTKDVSPAEYRNHVSFLNRLLSKETLPAIISCLLMSGAFVLSIIILNEGYCIRGEKSDSVKCQCLRSITFALLVISTLYSLTIAAPLFIVMLREYSIERQLMQARIRLSALHFLHHLVASLKISPDLFCSSAYKTARREAMSFDKVIDGLMRLELKENAAEIDVVPVIKTRQAVRMMSYQLENILNVLKIEGFMPPDSKEKWGEVVAELRESADGILWVPQVSFEDALEGVWWIRSLRESSKQTVINLLIKALSVAQVRRFTSGTIIKIGSRRIWFLKKGICKITEWLPLQARRHYHEIHISQGSFVGERNILKTKWKGPLLPLMWPKRRYETTTFCEMVEINEKAIADIIAVEPSIYTVISNKVQAARLITELRHSYRKRQDITMESFWTTFESCGTILNREKQLKVPEGRIGIIGCWTQITLVAPRTALDSRLHVRGPAKLWVKPADSRAPGMVHFEKVRYEDSAEHAGDNTSCISFVHDGPGKVRALSSS</sequence>
<dbReference type="GO" id="GO:0015386">
    <property type="term" value="F:potassium:proton antiporter activity"/>
    <property type="evidence" value="ECO:0007669"/>
    <property type="project" value="TreeGrafter"/>
</dbReference>
<dbReference type="InterPro" id="IPR018422">
    <property type="entry name" value="Cation/H_exchanger_CPA1"/>
</dbReference>
<keyword evidence="13" id="KW-1185">Reference proteome</keyword>
<dbReference type="WBParaSite" id="HCON_00156760-00001">
    <property type="protein sequence ID" value="HCON_00156760-00001"/>
    <property type="gene ID" value="HCON_00156760"/>
</dbReference>
<evidence type="ECO:0000313" key="14">
    <source>
        <dbReference type="WBParaSite" id="HCON_00156760-00001"/>
    </source>
</evidence>
<evidence type="ECO:0000256" key="7">
    <source>
        <dbReference type="ARBA" id="ARBA00023065"/>
    </source>
</evidence>
<feature type="transmembrane region" description="Helical" evidence="11">
    <location>
        <begin position="208"/>
        <end position="233"/>
    </location>
</feature>
<keyword evidence="7" id="KW-0406">Ion transport</keyword>
<evidence type="ECO:0000256" key="10">
    <source>
        <dbReference type="SAM" id="MobiDB-lite"/>
    </source>
</evidence>
<feature type="transmembrane region" description="Helical" evidence="11">
    <location>
        <begin position="28"/>
        <end position="50"/>
    </location>
</feature>
<feature type="transmembrane region" description="Helical" evidence="11">
    <location>
        <begin position="782"/>
        <end position="806"/>
    </location>
</feature>
<keyword evidence="5 11" id="KW-1133">Transmembrane helix</keyword>
<keyword evidence="4 11" id="KW-0812">Transmembrane</keyword>
<accession>A0A7I4YZK3</accession>
<keyword evidence="8 11" id="KW-0472">Membrane</keyword>
<evidence type="ECO:0000256" key="2">
    <source>
        <dbReference type="ARBA" id="ARBA00022448"/>
    </source>
</evidence>
<dbReference type="OrthoDB" id="441412at2759"/>
<feature type="transmembrane region" description="Helical" evidence="11">
    <location>
        <begin position="740"/>
        <end position="761"/>
    </location>
</feature>
<dbReference type="Pfam" id="PF00999">
    <property type="entry name" value="Na_H_Exchanger"/>
    <property type="match status" value="1"/>
</dbReference>
<reference evidence="14" key="1">
    <citation type="submission" date="2020-12" db="UniProtKB">
        <authorList>
            <consortium name="WormBaseParasite"/>
        </authorList>
    </citation>
    <scope>IDENTIFICATION</scope>
    <source>
        <strain evidence="14">MHco3</strain>
    </source>
</reference>
<protein>
    <submittedName>
        <fullName evidence="14">Na_H_Exchanger domain-containing protein</fullName>
    </submittedName>
</protein>
<dbReference type="Proteomes" id="UP000025227">
    <property type="component" value="Unplaced"/>
</dbReference>
<dbReference type="AlphaFoldDB" id="A0A7I4YZK3"/>
<evidence type="ECO:0000256" key="11">
    <source>
        <dbReference type="SAM" id="Phobius"/>
    </source>
</evidence>
<feature type="compositionally biased region" description="Acidic residues" evidence="10">
    <location>
        <begin position="513"/>
        <end position="525"/>
    </location>
</feature>
<dbReference type="OMA" id="WWCIFSA"/>
<dbReference type="InterPro" id="IPR006153">
    <property type="entry name" value="Cation/H_exchanger_TM"/>
</dbReference>